<reference evidence="3 4" key="1">
    <citation type="journal article" date="2019" name="Int. J. Syst. Evol. Microbiol.">
        <title>The Global Catalogue of Microorganisms (GCM) 10K type strain sequencing project: providing services to taxonomists for standard genome sequencing and annotation.</title>
        <authorList>
            <consortium name="The Broad Institute Genomics Platform"/>
            <consortium name="The Broad Institute Genome Sequencing Center for Infectious Disease"/>
            <person name="Wu L."/>
            <person name="Ma J."/>
        </authorList>
    </citation>
    <scope>NUCLEOTIDE SEQUENCE [LARGE SCALE GENOMIC DNA]</scope>
    <source>
        <strain evidence="3 4">JCM 15933</strain>
    </source>
</reference>
<keyword evidence="4" id="KW-1185">Reference proteome</keyword>
<dbReference type="RefSeq" id="WP_344500608.1">
    <property type="nucleotide sequence ID" value="NZ_BAAAQD010000001.1"/>
</dbReference>
<comment type="caution">
    <text evidence="3">The sequence shown here is derived from an EMBL/GenBank/DDBJ whole genome shotgun (WGS) entry which is preliminary data.</text>
</comment>
<name>A0ABN1ZQP6_9ACTN</name>
<dbReference type="CDD" id="cd02440">
    <property type="entry name" value="AdoMet_MTases"/>
    <property type="match status" value="1"/>
</dbReference>
<evidence type="ECO:0000256" key="1">
    <source>
        <dbReference type="SAM" id="MobiDB-lite"/>
    </source>
</evidence>
<organism evidence="3 4">
    <name type="scientific">Dactylosporangium maewongense</name>
    <dbReference type="NCBI Taxonomy" id="634393"/>
    <lineage>
        <taxon>Bacteria</taxon>
        <taxon>Bacillati</taxon>
        <taxon>Actinomycetota</taxon>
        <taxon>Actinomycetes</taxon>
        <taxon>Micromonosporales</taxon>
        <taxon>Micromonosporaceae</taxon>
        <taxon>Dactylosporangium</taxon>
    </lineage>
</organism>
<sequence>MSDPSVRSGPPRAPMSAWRMDAVAPLSPNGWLRHDAVMHLFPSSGATDVLEIGCGQGGFGARLAQRHRYLGIEPDHASFTVAEQRLRHAGGGEVRNARLELLEPGQFDVVCAFEVLEHLDDDTAALAAWVERVRPGGLLLLSVPAYQRRYAAADELVGHFRRYDPGPLHNLLTAAGLVDVRIRHYGMPLGYVLEGGRNVIARRRLRAAGSTSPQQRSAGSGRLLQPSSGLRGALNRCGSAPFRLLQRAFPKTGPGLVAAARRPAGP</sequence>
<dbReference type="Proteomes" id="UP001501470">
    <property type="component" value="Unassembled WGS sequence"/>
</dbReference>
<dbReference type="PANTHER" id="PTHR43861">
    <property type="entry name" value="TRANS-ACONITATE 2-METHYLTRANSFERASE-RELATED"/>
    <property type="match status" value="1"/>
</dbReference>
<evidence type="ECO:0000313" key="4">
    <source>
        <dbReference type="Proteomes" id="UP001501470"/>
    </source>
</evidence>
<dbReference type="SUPFAM" id="SSF53335">
    <property type="entry name" value="S-adenosyl-L-methionine-dependent methyltransferases"/>
    <property type="match status" value="1"/>
</dbReference>
<dbReference type="EMBL" id="BAAAQD010000001">
    <property type="protein sequence ID" value="GAA1502343.1"/>
    <property type="molecule type" value="Genomic_DNA"/>
</dbReference>
<gene>
    <name evidence="3" type="ORF">GCM10009827_013660</name>
</gene>
<feature type="compositionally biased region" description="Polar residues" evidence="1">
    <location>
        <begin position="209"/>
        <end position="218"/>
    </location>
</feature>
<evidence type="ECO:0000259" key="2">
    <source>
        <dbReference type="Pfam" id="PF08242"/>
    </source>
</evidence>
<protein>
    <recommendedName>
        <fullName evidence="2">Methyltransferase type 12 domain-containing protein</fullName>
    </recommendedName>
</protein>
<evidence type="ECO:0000313" key="3">
    <source>
        <dbReference type="EMBL" id="GAA1502343.1"/>
    </source>
</evidence>
<dbReference type="InterPro" id="IPR013217">
    <property type="entry name" value="Methyltransf_12"/>
</dbReference>
<proteinExistence type="predicted"/>
<dbReference type="Gene3D" id="3.40.50.150">
    <property type="entry name" value="Vaccinia Virus protein VP39"/>
    <property type="match status" value="1"/>
</dbReference>
<dbReference type="InterPro" id="IPR029063">
    <property type="entry name" value="SAM-dependent_MTases_sf"/>
</dbReference>
<accession>A0ABN1ZQP6</accession>
<feature type="domain" description="Methyltransferase type 12" evidence="2">
    <location>
        <begin position="50"/>
        <end position="139"/>
    </location>
</feature>
<feature type="region of interest" description="Disordered" evidence="1">
    <location>
        <begin position="206"/>
        <end position="227"/>
    </location>
</feature>
<dbReference type="Pfam" id="PF08242">
    <property type="entry name" value="Methyltransf_12"/>
    <property type="match status" value="1"/>
</dbReference>